<reference evidence="1 2" key="1">
    <citation type="submission" date="2023-10" db="EMBL/GenBank/DDBJ databases">
        <title>Comparative genomics analysis reveals potential genetic determinants of host preference in Cryptosporidium xiaoi.</title>
        <authorList>
            <person name="Xiao L."/>
            <person name="Li J."/>
        </authorList>
    </citation>
    <scope>NUCLEOTIDE SEQUENCE [LARGE SCALE GENOMIC DNA]</scope>
    <source>
        <strain evidence="1 2">52996</strain>
    </source>
</reference>
<accession>A0AAV9XUD2</accession>
<sequence length="136" mass="15586">MADIFLDQELRSKNHKLSLALKIKDKLECTGKWGNIVLDWSSSLNRYLISAQEILFQDDFYLRFATIVPLSHLDNIDCDTFLKILKEDEELKQAMTANNSNCLRLSSKVRHEFSIAILGSDNQVVLNSINFGPPKR</sequence>
<dbReference type="Proteomes" id="UP001311799">
    <property type="component" value="Unassembled WGS sequence"/>
</dbReference>
<evidence type="ECO:0000313" key="1">
    <source>
        <dbReference type="EMBL" id="KAK6588360.1"/>
    </source>
</evidence>
<name>A0AAV9XUD2_9CRYT</name>
<dbReference type="AlphaFoldDB" id="A0AAV9XUD2"/>
<proteinExistence type="predicted"/>
<keyword evidence="2" id="KW-1185">Reference proteome</keyword>
<evidence type="ECO:0000313" key="2">
    <source>
        <dbReference type="Proteomes" id="UP001311799"/>
    </source>
</evidence>
<dbReference type="EMBL" id="JAWDEY010000034">
    <property type="protein sequence ID" value="KAK6588360.1"/>
    <property type="molecule type" value="Genomic_DNA"/>
</dbReference>
<organism evidence="1 2">
    <name type="scientific">Cryptosporidium xiaoi</name>
    <dbReference type="NCBI Taxonomy" id="659607"/>
    <lineage>
        <taxon>Eukaryota</taxon>
        <taxon>Sar</taxon>
        <taxon>Alveolata</taxon>
        <taxon>Apicomplexa</taxon>
        <taxon>Conoidasida</taxon>
        <taxon>Coccidia</taxon>
        <taxon>Eucoccidiorida</taxon>
        <taxon>Eimeriorina</taxon>
        <taxon>Cryptosporidiidae</taxon>
        <taxon>Cryptosporidium</taxon>
    </lineage>
</organism>
<gene>
    <name evidence="1" type="ORF">RS030_6899</name>
</gene>
<protein>
    <submittedName>
        <fullName evidence="1">Uncharacterized protein</fullName>
    </submittedName>
</protein>
<comment type="caution">
    <text evidence="1">The sequence shown here is derived from an EMBL/GenBank/DDBJ whole genome shotgun (WGS) entry which is preliminary data.</text>
</comment>